<accession>A0AAE0LDM7</accession>
<protein>
    <submittedName>
        <fullName evidence="1">Uncharacterized protein</fullName>
    </submittedName>
</protein>
<dbReference type="Proteomes" id="UP001190700">
    <property type="component" value="Unassembled WGS sequence"/>
</dbReference>
<evidence type="ECO:0000313" key="1">
    <source>
        <dbReference type="EMBL" id="KAK3281237.1"/>
    </source>
</evidence>
<organism evidence="1 2">
    <name type="scientific">Cymbomonas tetramitiformis</name>
    <dbReference type="NCBI Taxonomy" id="36881"/>
    <lineage>
        <taxon>Eukaryota</taxon>
        <taxon>Viridiplantae</taxon>
        <taxon>Chlorophyta</taxon>
        <taxon>Pyramimonadophyceae</taxon>
        <taxon>Pyramimonadales</taxon>
        <taxon>Pyramimonadaceae</taxon>
        <taxon>Cymbomonas</taxon>
    </lineage>
</organism>
<comment type="caution">
    <text evidence="1">The sequence shown here is derived from an EMBL/GenBank/DDBJ whole genome shotgun (WGS) entry which is preliminary data.</text>
</comment>
<proteinExistence type="predicted"/>
<dbReference type="EMBL" id="LGRX02003933">
    <property type="protein sequence ID" value="KAK3281237.1"/>
    <property type="molecule type" value="Genomic_DNA"/>
</dbReference>
<gene>
    <name evidence="1" type="ORF">CYMTET_10961</name>
</gene>
<evidence type="ECO:0000313" key="2">
    <source>
        <dbReference type="Proteomes" id="UP001190700"/>
    </source>
</evidence>
<sequence>MMETVARSQFADVHGQAVEVQAENTPSQEEWARALAWHQAHQEEIEGHTACYEDEENSEDEENLAGVYV</sequence>
<reference evidence="1 2" key="1">
    <citation type="journal article" date="2015" name="Genome Biol. Evol.">
        <title>Comparative Genomics of a Bacterivorous Green Alga Reveals Evolutionary Causalities and Consequences of Phago-Mixotrophic Mode of Nutrition.</title>
        <authorList>
            <person name="Burns J.A."/>
            <person name="Paasch A."/>
            <person name="Narechania A."/>
            <person name="Kim E."/>
        </authorList>
    </citation>
    <scope>NUCLEOTIDE SEQUENCE [LARGE SCALE GENOMIC DNA]</scope>
    <source>
        <strain evidence="1 2">PLY_AMNH</strain>
    </source>
</reference>
<keyword evidence="2" id="KW-1185">Reference proteome</keyword>
<name>A0AAE0LDM7_9CHLO</name>
<dbReference type="AlphaFoldDB" id="A0AAE0LDM7"/>